<name>A0A0G1WQY1_9BACT</name>
<proteinExistence type="predicted"/>
<dbReference type="AlphaFoldDB" id="A0A0G1WQY1"/>
<dbReference type="Proteomes" id="UP000034201">
    <property type="component" value="Unassembled WGS sequence"/>
</dbReference>
<accession>A0A0G1WQY1</accession>
<sequence>MKPQEITRAVVSSERGGWILPFYNSFALSNIPGTIFEFFNIPSKNSFFKNLPEKFKTLRNQKNL</sequence>
<dbReference type="EMBL" id="LCQQ01000010">
    <property type="protein sequence ID" value="KKW21258.1"/>
    <property type="molecule type" value="Genomic_DNA"/>
</dbReference>
<protein>
    <submittedName>
        <fullName evidence="1">Uncharacterized protein</fullName>
    </submittedName>
</protein>
<evidence type="ECO:0000313" key="1">
    <source>
        <dbReference type="EMBL" id="KKW21258.1"/>
    </source>
</evidence>
<reference evidence="1 2" key="1">
    <citation type="journal article" date="2015" name="Nature">
        <title>rRNA introns, odd ribosomes, and small enigmatic genomes across a large radiation of phyla.</title>
        <authorList>
            <person name="Brown C.T."/>
            <person name="Hug L.A."/>
            <person name="Thomas B.C."/>
            <person name="Sharon I."/>
            <person name="Castelle C.J."/>
            <person name="Singh A."/>
            <person name="Wilkins M.J."/>
            <person name="Williams K.H."/>
            <person name="Banfield J.F."/>
        </authorList>
    </citation>
    <scope>NUCLEOTIDE SEQUENCE [LARGE SCALE GENOMIC DNA]</scope>
</reference>
<gene>
    <name evidence="1" type="ORF">UY61_C0010G0002</name>
</gene>
<evidence type="ECO:0000313" key="2">
    <source>
        <dbReference type="Proteomes" id="UP000034201"/>
    </source>
</evidence>
<organism evidence="1 2">
    <name type="scientific">Candidatus Adlerbacteria bacterium GW2011_GWC1_50_9</name>
    <dbReference type="NCBI Taxonomy" id="1618608"/>
    <lineage>
        <taxon>Bacteria</taxon>
        <taxon>Candidatus Adleribacteriota</taxon>
    </lineage>
</organism>
<comment type="caution">
    <text evidence="1">The sequence shown here is derived from an EMBL/GenBank/DDBJ whole genome shotgun (WGS) entry which is preliminary data.</text>
</comment>